<comment type="caution">
    <text evidence="3">The sequence shown here is derived from an EMBL/GenBank/DDBJ whole genome shotgun (WGS) entry which is preliminary data.</text>
</comment>
<dbReference type="InterPro" id="IPR002793">
    <property type="entry name" value="Endonuclease_NucS"/>
</dbReference>
<proteinExistence type="predicted"/>
<evidence type="ECO:0000256" key="1">
    <source>
        <dbReference type="ARBA" id="ARBA00023125"/>
    </source>
</evidence>
<dbReference type="OrthoDB" id="2974491at2"/>
<keyword evidence="1" id="KW-0238">DNA-binding</keyword>
<dbReference type="Proteomes" id="UP000367750">
    <property type="component" value="Unassembled WGS sequence"/>
</dbReference>
<dbReference type="GO" id="GO:0004519">
    <property type="term" value="F:endonuclease activity"/>
    <property type="evidence" value="ECO:0007669"/>
    <property type="project" value="InterPro"/>
</dbReference>
<dbReference type="EMBL" id="VYKK01000004">
    <property type="protein sequence ID" value="KAA9007406.1"/>
    <property type="molecule type" value="Genomic_DNA"/>
</dbReference>
<accession>A0A5J5GGS0</accession>
<dbReference type="Pfam" id="PF01939">
    <property type="entry name" value="NucS_C"/>
    <property type="match status" value="1"/>
</dbReference>
<reference evidence="3 4" key="1">
    <citation type="submission" date="2019-09" db="EMBL/GenBank/DDBJ databases">
        <title>Bacillus ochoae sp. nov., Paenibacillus whitsoniae sp. nov., Paenibacillus spiritus sp. nov. Isolated from the Mars Exploration Rover during spacecraft assembly.</title>
        <authorList>
            <person name="Seuylemezian A."/>
            <person name="Vaishampayan P."/>
        </authorList>
    </citation>
    <scope>NUCLEOTIDE SEQUENCE [LARGE SCALE GENOMIC DNA]</scope>
    <source>
        <strain evidence="3 4">MER_111</strain>
    </source>
</reference>
<name>A0A5J5GGS0_9BACL</name>
<protein>
    <submittedName>
        <fullName evidence="3">DUF91 domain-containing protein</fullName>
    </submittedName>
</protein>
<gene>
    <name evidence="3" type="ORF">F4V43_02655</name>
</gene>
<keyword evidence="4" id="KW-1185">Reference proteome</keyword>
<evidence type="ECO:0000313" key="3">
    <source>
        <dbReference type="EMBL" id="KAA9007406.1"/>
    </source>
</evidence>
<sequence>MMMPMIIEDQEIIDLYTGEISFLKDVPLSDIPDMDEYNCVNMITSYDRRYKTNTKALRDIFDEGSLSCEALGFLGHFGWCLHSPTNSLFINNENPTQDQMCKYLNIGRTKLNSAIKELESHNIILRKKINGCTIIYFNPELYHTDDVSEMTKNLFIDAKRNMDDRGLDKNNYLEKDLENYLKDNLCLVEDGMTLIGCQYSVTDGYIDILAEDIFRCKCIIELKIKNDDTSLVFQSVYYPSEFNEKVRMITITPGYVPRIKQSLESLRYVELMEYYFENDELRIKKLKKQ</sequence>
<dbReference type="CDD" id="cd22341">
    <property type="entry name" value="NucS-like"/>
    <property type="match status" value="1"/>
</dbReference>
<organism evidence="3 4">
    <name type="scientific">Paenibacillus spiritus</name>
    <dbReference type="NCBI Taxonomy" id="2496557"/>
    <lineage>
        <taxon>Bacteria</taxon>
        <taxon>Bacillati</taxon>
        <taxon>Bacillota</taxon>
        <taxon>Bacilli</taxon>
        <taxon>Bacillales</taxon>
        <taxon>Paenibacillaceae</taxon>
        <taxon>Paenibacillus</taxon>
    </lineage>
</organism>
<dbReference type="AlphaFoldDB" id="A0A5J5GGS0"/>
<feature type="domain" description="Endonuclease NucS C-terminal" evidence="2">
    <location>
        <begin position="174"/>
        <end position="247"/>
    </location>
</feature>
<dbReference type="InterPro" id="IPR048301">
    <property type="entry name" value="NucS_C"/>
</dbReference>
<dbReference type="Gene3D" id="3.40.1350.10">
    <property type="match status" value="1"/>
</dbReference>
<dbReference type="InterPro" id="IPR011856">
    <property type="entry name" value="tRNA_endonuc-like_dom_sf"/>
</dbReference>
<dbReference type="GO" id="GO:0003677">
    <property type="term" value="F:DNA binding"/>
    <property type="evidence" value="ECO:0007669"/>
    <property type="project" value="UniProtKB-KW"/>
</dbReference>
<evidence type="ECO:0000259" key="2">
    <source>
        <dbReference type="Pfam" id="PF01939"/>
    </source>
</evidence>
<evidence type="ECO:0000313" key="4">
    <source>
        <dbReference type="Proteomes" id="UP000367750"/>
    </source>
</evidence>